<comment type="caution">
    <text evidence="1">The sequence shown here is derived from an EMBL/GenBank/DDBJ whole genome shotgun (WGS) entry which is preliminary data.</text>
</comment>
<dbReference type="Proteomes" id="UP000324800">
    <property type="component" value="Unassembled WGS sequence"/>
</dbReference>
<dbReference type="EMBL" id="SNRW01002289">
    <property type="protein sequence ID" value="KAA6393260.1"/>
    <property type="molecule type" value="Genomic_DNA"/>
</dbReference>
<evidence type="ECO:0000313" key="1">
    <source>
        <dbReference type="EMBL" id="KAA6393260.1"/>
    </source>
</evidence>
<dbReference type="AlphaFoldDB" id="A0A5J4WEB3"/>
<dbReference type="InterPro" id="IPR016024">
    <property type="entry name" value="ARM-type_fold"/>
</dbReference>
<sequence length="619" mass="71046">MSQSDNHSDIIDYSDFLEILRIPFVGSETEKQNISKQQEDVCLKIITKLKDKTDDEGRESAINAGVAQELSYILESRNLSEVSLPLIEAFDCISFPGDKIDFRPIIYEKYDPFPGILRLIELQNNEMLRVVIKIIGSIINGGISDKYSEHPYYESIISINGGNKIFSLFQRKDVDNNIRNIAAISIGRLFKSQELPETMKQPIIDHLKSITSDQDYWTRSQSILSIDYLAQNEDNYTEIMKGFDKLAVAQDLLLPIIGNDEERKQIQHKKNLDFILLAILLDKEEEDEETILENLIEAGIFEALMYYFETQYLNMISSVSVKILDKIQSQAKELIDLLKQEKKYFPKILHLFGSSDIEVINAVYDLIAYDFAAGADLAEENSPNLLFEEISECGGIEIIFDLFQRNLNQKSRDDATNLLVMLFINQEFSNEKMRREIINFYKNSYINVEKLDLITRSNLIDIAKINGNHTEILKDNFITKAVQAISDQIGEQTVKVPDELRFSVIDELKQMSEYKNDKKIIRLSSIVLSMLAECEQNHTDIITDGFSGIIRIYITQDEPKTIYQGLVLILSMLQFGSEQTKQKVKQAVSLNNIHDLIENEDQNVVTTAQLLDEWLQFIS</sequence>
<gene>
    <name evidence="1" type="ORF">EZS28_011214</name>
</gene>
<dbReference type="InterPro" id="IPR011989">
    <property type="entry name" value="ARM-like"/>
</dbReference>
<name>A0A5J4WEB3_9EUKA</name>
<dbReference type="SUPFAM" id="SSF48371">
    <property type="entry name" value="ARM repeat"/>
    <property type="match status" value="1"/>
</dbReference>
<dbReference type="Gene3D" id="1.25.10.10">
    <property type="entry name" value="Leucine-rich Repeat Variant"/>
    <property type="match status" value="1"/>
</dbReference>
<evidence type="ECO:0000313" key="2">
    <source>
        <dbReference type="Proteomes" id="UP000324800"/>
    </source>
</evidence>
<protein>
    <submittedName>
        <fullName evidence="1">Uncharacterized protein</fullName>
    </submittedName>
</protein>
<accession>A0A5J4WEB3</accession>
<proteinExistence type="predicted"/>
<organism evidence="1 2">
    <name type="scientific">Streblomastix strix</name>
    <dbReference type="NCBI Taxonomy" id="222440"/>
    <lineage>
        <taxon>Eukaryota</taxon>
        <taxon>Metamonada</taxon>
        <taxon>Preaxostyla</taxon>
        <taxon>Oxymonadida</taxon>
        <taxon>Streblomastigidae</taxon>
        <taxon>Streblomastix</taxon>
    </lineage>
</organism>
<reference evidence="1 2" key="1">
    <citation type="submission" date="2019-03" db="EMBL/GenBank/DDBJ databases">
        <title>Single cell metagenomics reveals metabolic interactions within the superorganism composed of flagellate Streblomastix strix and complex community of Bacteroidetes bacteria on its surface.</title>
        <authorList>
            <person name="Treitli S.C."/>
            <person name="Kolisko M."/>
            <person name="Husnik F."/>
            <person name="Keeling P."/>
            <person name="Hampl V."/>
        </authorList>
    </citation>
    <scope>NUCLEOTIDE SEQUENCE [LARGE SCALE GENOMIC DNA]</scope>
    <source>
        <strain evidence="1">ST1C</strain>
    </source>
</reference>